<reference evidence="2 3" key="1">
    <citation type="journal article" date="2019" name="Nat. Commun.">
        <title>A new type of DNA phosphorothioation-based antiviral system in archaea.</title>
        <authorList>
            <person name="Xiong L."/>
            <person name="Liu S."/>
            <person name="Chen S."/>
            <person name="Xiao Y."/>
            <person name="Zhu B."/>
            <person name="Gao Y."/>
            <person name="Zhang Y."/>
            <person name="Chen B."/>
            <person name="Luo J."/>
            <person name="Deng Z."/>
            <person name="Chen X."/>
            <person name="Wang L."/>
            <person name="Chen S."/>
        </authorList>
    </citation>
    <scope>NUCLEOTIDE SEQUENCE [LARGE SCALE GENOMIC DNA]</scope>
    <source>
        <strain evidence="2 3">CBA1105</strain>
    </source>
</reference>
<accession>A0A4D6HE05</accession>
<feature type="domain" description="DUF7260" evidence="1">
    <location>
        <begin position="5"/>
        <end position="249"/>
    </location>
</feature>
<dbReference type="RefSeq" id="WP_049994357.1">
    <property type="nucleotide sequence ID" value="NZ_CP031310.1"/>
</dbReference>
<gene>
    <name evidence="2" type="ORF">DV733_12755</name>
</gene>
<name>A0A4D6HE05_9EURY</name>
<dbReference type="Pfam" id="PF23921">
    <property type="entry name" value="DUF7260"/>
    <property type="match status" value="1"/>
</dbReference>
<dbReference type="GeneID" id="39848745"/>
<keyword evidence="3" id="KW-1185">Reference proteome</keyword>
<organism evidence="2 3">
    <name type="scientific">Halapricum salinum</name>
    <dbReference type="NCBI Taxonomy" id="1457250"/>
    <lineage>
        <taxon>Archaea</taxon>
        <taxon>Methanobacteriati</taxon>
        <taxon>Methanobacteriota</taxon>
        <taxon>Stenosarchaea group</taxon>
        <taxon>Halobacteria</taxon>
        <taxon>Halobacteriales</taxon>
        <taxon>Haloarculaceae</taxon>
        <taxon>Halapricum</taxon>
    </lineage>
</organism>
<dbReference type="InterPro" id="IPR055684">
    <property type="entry name" value="DUF7260"/>
</dbReference>
<proteinExistence type="predicted"/>
<dbReference type="AlphaFoldDB" id="A0A4D6HE05"/>
<dbReference type="EMBL" id="CP031310">
    <property type="protein sequence ID" value="QCC52040.1"/>
    <property type="molecule type" value="Genomic_DNA"/>
</dbReference>
<dbReference type="STRING" id="1457250.GCA_000755225_00335"/>
<dbReference type="OrthoDB" id="213880at2157"/>
<dbReference type="Proteomes" id="UP000296706">
    <property type="component" value="Chromosome"/>
</dbReference>
<dbReference type="KEGG" id="hsn:DV733_12755"/>
<evidence type="ECO:0000259" key="1">
    <source>
        <dbReference type="Pfam" id="PF23921"/>
    </source>
</evidence>
<sequence length="260" mass="28151">MNVATDVERARERVADEREWTAEKRRAFERFADAVAEIDAGTPGGAAAFGGPTAVATASNSSTGVSAVLDAFEEHLGPYSGDAQETPETVHQAVATEFSAELAVSLCGGDSAGVLTPQLKQVVQAETQSRLDELDVMGRALEREIESLSTVEEPIGEVCKWFVEHNPTLLDELGFDQLRAWHETLDDHRERLDAVAAERQQHLDATTGGRGAVGIEHRVLVEYLYAGFPASYPALATLARLEDACREAQRSLRAHLVARA</sequence>
<evidence type="ECO:0000313" key="3">
    <source>
        <dbReference type="Proteomes" id="UP000296706"/>
    </source>
</evidence>
<protein>
    <recommendedName>
        <fullName evidence="1">DUF7260 domain-containing protein</fullName>
    </recommendedName>
</protein>
<evidence type="ECO:0000313" key="2">
    <source>
        <dbReference type="EMBL" id="QCC52040.1"/>
    </source>
</evidence>